<accession>A0ABV4CNJ0</accession>
<keyword evidence="4" id="KW-1185">Reference proteome</keyword>
<evidence type="ECO:0000313" key="4">
    <source>
        <dbReference type="Proteomes" id="UP001564626"/>
    </source>
</evidence>
<evidence type="ECO:0000259" key="2">
    <source>
        <dbReference type="Pfam" id="PF01882"/>
    </source>
</evidence>
<proteinExistence type="predicted"/>
<evidence type="ECO:0000313" key="3">
    <source>
        <dbReference type="EMBL" id="MEY8041527.1"/>
    </source>
</evidence>
<dbReference type="PANTHER" id="PTHR34351:SF1">
    <property type="entry name" value="SLR1927 PROTEIN"/>
    <property type="match status" value="1"/>
</dbReference>
<dbReference type="RefSeq" id="WP_345355215.1">
    <property type="nucleotide sequence ID" value="NZ_BAABII010000001.1"/>
</dbReference>
<keyword evidence="1" id="KW-0472">Membrane</keyword>
<feature type="transmembrane region" description="Helical" evidence="1">
    <location>
        <begin position="37"/>
        <end position="56"/>
    </location>
</feature>
<dbReference type="InterPro" id="IPR002881">
    <property type="entry name" value="DUF58"/>
</dbReference>
<reference evidence="3 4" key="1">
    <citation type="submission" date="2024-08" db="EMBL/GenBank/DDBJ databases">
        <title>Genome mining of Saccharopolyspora cebuensis PGLac3 from Nigerian medicinal plant.</title>
        <authorList>
            <person name="Ezeobiora C.E."/>
            <person name="Igbokwe N.H."/>
            <person name="Amin D.H."/>
            <person name="Mendie U.E."/>
        </authorList>
    </citation>
    <scope>NUCLEOTIDE SEQUENCE [LARGE SCALE GENOMIC DNA]</scope>
    <source>
        <strain evidence="3 4">PGLac3</strain>
    </source>
</reference>
<comment type="caution">
    <text evidence="3">The sequence shown here is derived from an EMBL/GenBank/DDBJ whole genome shotgun (WGS) entry which is preliminary data.</text>
</comment>
<sequence>MLSGLTIRGRCLLAAGVAAAACSLVLDERDLLRVSVFVVALPLLALLLSASTRFGITAERRVLPDRVEVGTEAQVRLRLTGSGRLPVGGLVLEDGVPHALGGRPRFRLDALPRREGTVLEYPVLPSLRGVHHIGPLRTRIGDPFGMAEFERELADRSRLIAVPQVVELTGFPAAAGMGSGGEGTTRQRAGHGDDDAMVRQYRHGDDIRRVHWKSSARRDELMVRVEERPWHGDLTVLLDRRSAAHRGSGARSSLEWAVSAAASIALHLQRHGRTLRLVTEDAEPLASGLDQDGVLDALAAVRGSAQRDLVCTRDPGAGHELIAVLGETTPAAATELVKLRPQGSRSLAVLLDVAAWNGGEGGFDPERTARQLRAAGWTVAVARGPRTSIADVWRDLCLEHTGPEGVAS</sequence>
<dbReference type="Pfam" id="PF01882">
    <property type="entry name" value="DUF58"/>
    <property type="match status" value="1"/>
</dbReference>
<dbReference type="EMBL" id="JBGEHV010000038">
    <property type="protein sequence ID" value="MEY8041527.1"/>
    <property type="molecule type" value="Genomic_DNA"/>
</dbReference>
<keyword evidence="1" id="KW-0812">Transmembrane</keyword>
<feature type="domain" description="DUF58" evidence="2">
    <location>
        <begin position="198"/>
        <end position="282"/>
    </location>
</feature>
<dbReference type="Proteomes" id="UP001564626">
    <property type="component" value="Unassembled WGS sequence"/>
</dbReference>
<name>A0ABV4CNJ0_9PSEU</name>
<gene>
    <name evidence="3" type="ORF">AB8O55_19145</name>
</gene>
<evidence type="ECO:0000256" key="1">
    <source>
        <dbReference type="SAM" id="Phobius"/>
    </source>
</evidence>
<keyword evidence="1" id="KW-1133">Transmembrane helix</keyword>
<protein>
    <submittedName>
        <fullName evidence="3">DUF58 domain-containing protein</fullName>
    </submittedName>
</protein>
<dbReference type="PANTHER" id="PTHR34351">
    <property type="entry name" value="SLR1927 PROTEIN-RELATED"/>
    <property type="match status" value="1"/>
</dbReference>
<organism evidence="3 4">
    <name type="scientific">Saccharopolyspora cebuensis</name>
    <dbReference type="NCBI Taxonomy" id="418759"/>
    <lineage>
        <taxon>Bacteria</taxon>
        <taxon>Bacillati</taxon>
        <taxon>Actinomycetota</taxon>
        <taxon>Actinomycetes</taxon>
        <taxon>Pseudonocardiales</taxon>
        <taxon>Pseudonocardiaceae</taxon>
        <taxon>Saccharopolyspora</taxon>
    </lineage>
</organism>